<name>A0A0W0U466_9GAMM</name>
<organism evidence="1 2">
    <name type="scientific">Legionella geestiana</name>
    <dbReference type="NCBI Taxonomy" id="45065"/>
    <lineage>
        <taxon>Bacteria</taxon>
        <taxon>Pseudomonadati</taxon>
        <taxon>Pseudomonadota</taxon>
        <taxon>Gammaproteobacteria</taxon>
        <taxon>Legionellales</taxon>
        <taxon>Legionellaceae</taxon>
        <taxon>Legionella</taxon>
    </lineage>
</organism>
<reference evidence="1 2" key="1">
    <citation type="submission" date="2015-11" db="EMBL/GenBank/DDBJ databases">
        <title>Genomic analysis of 38 Legionella species identifies large and diverse effector repertoires.</title>
        <authorList>
            <person name="Burstein D."/>
            <person name="Amaro F."/>
            <person name="Zusman T."/>
            <person name="Lifshitz Z."/>
            <person name="Cohen O."/>
            <person name="Gilbert J.A."/>
            <person name="Pupko T."/>
            <person name="Shuman H.A."/>
            <person name="Segal G."/>
        </authorList>
    </citation>
    <scope>NUCLEOTIDE SEQUENCE [LARGE SCALE GENOMIC DNA]</scope>
    <source>
        <strain evidence="1 2">ATCC 49504</strain>
    </source>
</reference>
<dbReference type="InterPro" id="IPR009097">
    <property type="entry name" value="Cyclic_Pdiesterase"/>
</dbReference>
<comment type="caution">
    <text evidence="1">The sequence shown here is derived from an EMBL/GenBank/DDBJ whole genome shotgun (WGS) entry which is preliminary data.</text>
</comment>
<gene>
    <name evidence="1" type="ORF">Lgee_0724</name>
</gene>
<dbReference type="Gene3D" id="3.90.1140.10">
    <property type="entry name" value="Cyclic phosphodiesterase"/>
    <property type="match status" value="1"/>
</dbReference>
<evidence type="ECO:0000313" key="1">
    <source>
        <dbReference type="EMBL" id="KTD02395.1"/>
    </source>
</evidence>
<proteinExistence type="predicted"/>
<keyword evidence="2" id="KW-1185">Reference proteome</keyword>
<protein>
    <recommendedName>
        <fullName evidence="3">2'-5' RNA ligase family protein</fullName>
    </recommendedName>
</protein>
<dbReference type="AlphaFoldDB" id="A0A0W0U466"/>
<evidence type="ECO:0008006" key="3">
    <source>
        <dbReference type="Google" id="ProtNLM"/>
    </source>
</evidence>
<evidence type="ECO:0000313" key="2">
    <source>
        <dbReference type="Proteomes" id="UP000054785"/>
    </source>
</evidence>
<sequence>MINCRRECLAGYCLGINSLPHITVSQFYSEPTDIESVWQKICEKVENKTLYFTFNKWSNISFDGKINWLSIIPNETLELHALFEKIKPIASPIRQDKYDPHLTLFNYIKDALKIESVIDSNDLGFGDEFELVLGESDEIGQLVSVIYNSGHMTSQVSASL</sequence>
<dbReference type="EMBL" id="LNYC01000020">
    <property type="protein sequence ID" value="KTD02395.1"/>
    <property type="molecule type" value="Genomic_DNA"/>
</dbReference>
<dbReference type="PATRIC" id="fig|45065.4.peg.772"/>
<accession>A0A0W0U466</accession>
<dbReference type="SUPFAM" id="SSF55144">
    <property type="entry name" value="LigT-like"/>
    <property type="match status" value="1"/>
</dbReference>
<dbReference type="Proteomes" id="UP000054785">
    <property type="component" value="Unassembled WGS sequence"/>
</dbReference>